<accession>A0ABQ8JFP5</accession>
<evidence type="ECO:0000313" key="2">
    <source>
        <dbReference type="EMBL" id="KAH9421230.1"/>
    </source>
</evidence>
<reference evidence="2 3" key="2">
    <citation type="journal article" date="2022" name="Mol. Biol. Evol.">
        <title>Comparative Genomics Reveals Insights into the Divergent Evolution of Astigmatic Mites and Household Pest Adaptations.</title>
        <authorList>
            <person name="Xiong Q."/>
            <person name="Wan A.T."/>
            <person name="Liu X."/>
            <person name="Fung C.S."/>
            <person name="Xiao X."/>
            <person name="Malainual N."/>
            <person name="Hou J."/>
            <person name="Wang L."/>
            <person name="Wang M."/>
            <person name="Yang K.Y."/>
            <person name="Cui Y."/>
            <person name="Leung E.L."/>
            <person name="Nong W."/>
            <person name="Shin S.K."/>
            <person name="Au S.W."/>
            <person name="Jeong K.Y."/>
            <person name="Chew F.T."/>
            <person name="Hui J.H."/>
            <person name="Leung T.F."/>
            <person name="Tungtrongchitr A."/>
            <person name="Zhong N."/>
            <person name="Liu Z."/>
            <person name="Tsui S.K."/>
        </authorList>
    </citation>
    <scope>NUCLEOTIDE SEQUENCE [LARGE SCALE GENOMIC DNA]</scope>
    <source>
        <strain evidence="2">Derp</strain>
    </source>
</reference>
<proteinExistence type="predicted"/>
<evidence type="ECO:0000256" key="1">
    <source>
        <dbReference type="SAM" id="MobiDB-lite"/>
    </source>
</evidence>
<name>A0ABQ8JFP5_DERPT</name>
<feature type="region of interest" description="Disordered" evidence="1">
    <location>
        <begin position="1"/>
        <end position="27"/>
    </location>
</feature>
<protein>
    <submittedName>
        <fullName evidence="2">Uncharacterized protein</fullName>
    </submittedName>
</protein>
<keyword evidence="3" id="KW-1185">Reference proteome</keyword>
<sequence>MNQITDQDEISNKIDEDDDEISTTETTTTKTIETTKTTMVKTTTIMKRPIKWSEFSLSADTLMNSNTIDDCQLSS</sequence>
<dbReference type="Proteomes" id="UP000887458">
    <property type="component" value="Unassembled WGS sequence"/>
</dbReference>
<evidence type="ECO:0000313" key="3">
    <source>
        <dbReference type="Proteomes" id="UP000887458"/>
    </source>
</evidence>
<dbReference type="EMBL" id="NJHN03000044">
    <property type="protein sequence ID" value="KAH9421230.1"/>
    <property type="molecule type" value="Genomic_DNA"/>
</dbReference>
<organism evidence="2 3">
    <name type="scientific">Dermatophagoides pteronyssinus</name>
    <name type="common">European house dust mite</name>
    <dbReference type="NCBI Taxonomy" id="6956"/>
    <lineage>
        <taxon>Eukaryota</taxon>
        <taxon>Metazoa</taxon>
        <taxon>Ecdysozoa</taxon>
        <taxon>Arthropoda</taxon>
        <taxon>Chelicerata</taxon>
        <taxon>Arachnida</taxon>
        <taxon>Acari</taxon>
        <taxon>Acariformes</taxon>
        <taxon>Sarcoptiformes</taxon>
        <taxon>Astigmata</taxon>
        <taxon>Psoroptidia</taxon>
        <taxon>Analgoidea</taxon>
        <taxon>Pyroglyphidae</taxon>
        <taxon>Dermatophagoidinae</taxon>
        <taxon>Dermatophagoides</taxon>
    </lineage>
</organism>
<comment type="caution">
    <text evidence="2">The sequence shown here is derived from an EMBL/GenBank/DDBJ whole genome shotgun (WGS) entry which is preliminary data.</text>
</comment>
<reference evidence="2 3" key="1">
    <citation type="journal article" date="2018" name="J. Allergy Clin. Immunol.">
        <title>High-quality assembly of Dermatophagoides pteronyssinus genome and transcriptome reveals a wide range of novel allergens.</title>
        <authorList>
            <person name="Liu X.Y."/>
            <person name="Yang K.Y."/>
            <person name="Wang M.Q."/>
            <person name="Kwok J.S."/>
            <person name="Zeng X."/>
            <person name="Yang Z."/>
            <person name="Xiao X.J."/>
            <person name="Lau C.P."/>
            <person name="Li Y."/>
            <person name="Huang Z.M."/>
            <person name="Ba J.G."/>
            <person name="Yim A.K."/>
            <person name="Ouyang C.Y."/>
            <person name="Ngai S.M."/>
            <person name="Chan T.F."/>
            <person name="Leung E.L."/>
            <person name="Liu L."/>
            <person name="Liu Z.G."/>
            <person name="Tsui S.K."/>
        </authorList>
    </citation>
    <scope>NUCLEOTIDE SEQUENCE [LARGE SCALE GENOMIC DNA]</scope>
    <source>
        <strain evidence="2">Derp</strain>
    </source>
</reference>
<gene>
    <name evidence="2" type="ORF">DERP_012803</name>
</gene>